<organism evidence="1 2">
    <name type="scientific">Sphaerodactylus townsendi</name>
    <dbReference type="NCBI Taxonomy" id="933632"/>
    <lineage>
        <taxon>Eukaryota</taxon>
        <taxon>Metazoa</taxon>
        <taxon>Chordata</taxon>
        <taxon>Craniata</taxon>
        <taxon>Vertebrata</taxon>
        <taxon>Euteleostomi</taxon>
        <taxon>Lepidosauria</taxon>
        <taxon>Squamata</taxon>
        <taxon>Bifurcata</taxon>
        <taxon>Gekkota</taxon>
        <taxon>Sphaerodactylidae</taxon>
        <taxon>Sphaerodactylus</taxon>
    </lineage>
</organism>
<comment type="caution">
    <text evidence="1">The sequence shown here is derived from an EMBL/GenBank/DDBJ whole genome shotgun (WGS) entry which is preliminary data.</text>
</comment>
<proteinExistence type="predicted"/>
<dbReference type="Proteomes" id="UP000827872">
    <property type="component" value="Linkage Group LG09"/>
</dbReference>
<evidence type="ECO:0000313" key="1">
    <source>
        <dbReference type="EMBL" id="KAH8003394.1"/>
    </source>
</evidence>
<accession>A0ACB8FDP1</accession>
<evidence type="ECO:0000313" key="2">
    <source>
        <dbReference type="Proteomes" id="UP000827872"/>
    </source>
</evidence>
<reference evidence="1" key="1">
    <citation type="submission" date="2021-08" db="EMBL/GenBank/DDBJ databases">
        <title>The first chromosome-level gecko genome reveals the dynamic sex chromosomes of Neotropical dwarf geckos (Sphaerodactylidae: Sphaerodactylus).</title>
        <authorList>
            <person name="Pinto B.J."/>
            <person name="Keating S.E."/>
            <person name="Gamble T."/>
        </authorList>
    </citation>
    <scope>NUCLEOTIDE SEQUENCE</scope>
    <source>
        <strain evidence="1">TG3544</strain>
    </source>
</reference>
<protein>
    <submittedName>
        <fullName evidence="1">Suppression of tumorigenicity 18 protein</fullName>
    </submittedName>
</protein>
<dbReference type="EMBL" id="CM037622">
    <property type="protein sequence ID" value="KAH8003394.1"/>
    <property type="molecule type" value="Genomic_DNA"/>
</dbReference>
<keyword evidence="2" id="KW-1185">Reference proteome</keyword>
<name>A0ACB8FDP1_9SAUR</name>
<sequence length="123" mass="13945">MSASLFKKKGTDIEVDENGTLDLSMKKNRSQEKVAHLNTSSATVPTPSSSPFKTSSILVNATFYQALCEKEGWDMPINYSKTQGRKEEEKEVFFSLSVHGNKIIILDDYFLVPRWSRARECFS</sequence>
<gene>
    <name evidence="1" type="primary">ST18_2</name>
    <name evidence="1" type="ORF">K3G42_018092</name>
</gene>